<dbReference type="PANTHER" id="PTHR13932:SF6">
    <property type="entry name" value="OXYGEN-INDEPENDENT COPROPORPHYRINOGEN III OXIDASE"/>
    <property type="match status" value="1"/>
</dbReference>
<dbReference type="AlphaFoldDB" id="A0A9X4BHN6"/>
<comment type="pathway">
    <text evidence="2 14">Porphyrin-containing compound metabolism; protoporphyrin-IX biosynthesis; protoporphyrinogen-IX from coproporphyrinogen-III (AdoMet route): step 1/1.</text>
</comment>
<dbReference type="SMART" id="SM00729">
    <property type="entry name" value="Elp3"/>
    <property type="match status" value="1"/>
</dbReference>
<dbReference type="GO" id="GO:0004109">
    <property type="term" value="F:coproporphyrinogen oxidase activity"/>
    <property type="evidence" value="ECO:0007669"/>
    <property type="project" value="InterPro"/>
</dbReference>
<evidence type="ECO:0000256" key="6">
    <source>
        <dbReference type="ARBA" id="ARBA00022490"/>
    </source>
</evidence>
<dbReference type="EMBL" id="JAOVZO020000014">
    <property type="protein sequence ID" value="MDC8012613.1"/>
    <property type="molecule type" value="Genomic_DNA"/>
</dbReference>
<evidence type="ECO:0000256" key="13">
    <source>
        <dbReference type="ARBA" id="ARBA00048321"/>
    </source>
</evidence>
<dbReference type="InterPro" id="IPR006638">
    <property type="entry name" value="Elp3/MiaA/NifB-like_rSAM"/>
</dbReference>
<feature type="binding site" evidence="16">
    <location>
        <position position="67"/>
    </location>
    <ligand>
        <name>[4Fe-4S] cluster</name>
        <dbReference type="ChEBI" id="CHEBI:49883"/>
        <note>4Fe-4S-S-AdoMet</note>
    </ligand>
</feature>
<keyword evidence="10 14" id="KW-0408">Iron</keyword>
<dbReference type="SUPFAM" id="SSF102114">
    <property type="entry name" value="Radical SAM enzymes"/>
    <property type="match status" value="1"/>
</dbReference>
<comment type="catalytic activity">
    <reaction evidence="13 14">
        <text>coproporphyrinogen III + 2 S-adenosyl-L-methionine = protoporphyrinogen IX + 2 5'-deoxyadenosine + 2 L-methionine + 2 CO2</text>
        <dbReference type="Rhea" id="RHEA:15425"/>
        <dbReference type="ChEBI" id="CHEBI:16526"/>
        <dbReference type="ChEBI" id="CHEBI:17319"/>
        <dbReference type="ChEBI" id="CHEBI:57307"/>
        <dbReference type="ChEBI" id="CHEBI:57309"/>
        <dbReference type="ChEBI" id="CHEBI:57844"/>
        <dbReference type="ChEBI" id="CHEBI:59789"/>
        <dbReference type="EC" id="1.3.98.3"/>
    </reaction>
</comment>
<dbReference type="SFLD" id="SFLDS00029">
    <property type="entry name" value="Radical_SAM"/>
    <property type="match status" value="1"/>
</dbReference>
<dbReference type="SFLD" id="SFLDG01065">
    <property type="entry name" value="anaerobic_coproporphyrinogen-I"/>
    <property type="match status" value="1"/>
</dbReference>
<feature type="binding site" evidence="15">
    <location>
        <position position="337"/>
    </location>
    <ligand>
        <name>S-adenosyl-L-methionine</name>
        <dbReference type="ChEBI" id="CHEBI:59789"/>
        <label>1</label>
    </ligand>
</feature>
<evidence type="ECO:0000256" key="12">
    <source>
        <dbReference type="ARBA" id="ARBA00023244"/>
    </source>
</evidence>
<protein>
    <recommendedName>
        <fullName evidence="14">Coproporphyrinogen-III oxidase</fullName>
        <ecNumber evidence="14">1.3.98.3</ecNumber>
    </recommendedName>
</protein>
<evidence type="ECO:0000256" key="14">
    <source>
        <dbReference type="PIRNR" id="PIRNR000167"/>
    </source>
</evidence>
<dbReference type="PANTHER" id="PTHR13932">
    <property type="entry name" value="COPROPORPHYRINIGEN III OXIDASE"/>
    <property type="match status" value="1"/>
</dbReference>
<comment type="cofactor">
    <cofactor evidence="14 16">
        <name>[4Fe-4S] cluster</name>
        <dbReference type="ChEBI" id="CHEBI:49883"/>
    </cofactor>
    <text evidence="14 16">Binds 1 [4Fe-4S] cluster. The cluster is coordinated with 3 cysteines and an exchangeable S-adenosyl-L-methionine.</text>
</comment>
<comment type="subunit">
    <text evidence="4">Monomer.</text>
</comment>
<keyword evidence="9 14" id="KW-0560">Oxidoreductase</keyword>
<feature type="binding site" evidence="15">
    <location>
        <position position="118"/>
    </location>
    <ligand>
        <name>S-adenosyl-L-methionine</name>
        <dbReference type="ChEBI" id="CHEBI:59789"/>
        <label>1</label>
    </ligand>
</feature>
<dbReference type="PIRSF" id="PIRSF000167">
    <property type="entry name" value="HemN"/>
    <property type="match status" value="1"/>
</dbReference>
<evidence type="ECO:0000256" key="3">
    <source>
        <dbReference type="ARBA" id="ARBA00005493"/>
    </source>
</evidence>
<evidence type="ECO:0000259" key="17">
    <source>
        <dbReference type="PROSITE" id="PS51918"/>
    </source>
</evidence>
<comment type="caution">
    <text evidence="18">The sequence shown here is derived from an EMBL/GenBank/DDBJ whole genome shotgun (WGS) entry which is preliminary data.</text>
</comment>
<dbReference type="EC" id="1.3.98.3" evidence="14"/>
<keyword evidence="11 14" id="KW-0411">Iron-sulfur</keyword>
<feature type="binding site" evidence="16">
    <location>
        <position position="71"/>
    </location>
    <ligand>
        <name>[4Fe-4S] cluster</name>
        <dbReference type="ChEBI" id="CHEBI:49883"/>
        <note>4Fe-4S-S-AdoMet</note>
    </ligand>
</feature>
<dbReference type="GO" id="GO:0051539">
    <property type="term" value="F:4 iron, 4 sulfur cluster binding"/>
    <property type="evidence" value="ECO:0007669"/>
    <property type="project" value="UniProtKB-KW"/>
</dbReference>
<feature type="binding site" evidence="16">
    <location>
        <position position="74"/>
    </location>
    <ligand>
        <name>[4Fe-4S] cluster</name>
        <dbReference type="ChEBI" id="CHEBI:49883"/>
        <note>4Fe-4S-S-AdoMet</note>
    </ligand>
</feature>
<name>A0A9X4BHN6_9GAMM</name>
<comment type="similarity">
    <text evidence="3 14">Belongs to the anaerobic coproporphyrinogen-III oxidase family.</text>
</comment>
<evidence type="ECO:0000256" key="5">
    <source>
        <dbReference type="ARBA" id="ARBA00022485"/>
    </source>
</evidence>
<dbReference type="Gene3D" id="1.10.10.920">
    <property type="match status" value="1"/>
</dbReference>
<keyword evidence="19" id="KW-1185">Reference proteome</keyword>
<gene>
    <name evidence="18" type="primary">hemN</name>
    <name evidence="18" type="ORF">OD750_008640</name>
</gene>
<reference evidence="18" key="1">
    <citation type="submission" date="2023-02" db="EMBL/GenBank/DDBJ databases">
        <title>Tahibacter soli sp. nov. isolated from soil.</title>
        <authorList>
            <person name="Baek J.H."/>
            <person name="Lee J.K."/>
            <person name="Choi D.G."/>
            <person name="Jeon C.O."/>
        </authorList>
    </citation>
    <scope>NUCLEOTIDE SEQUENCE</scope>
    <source>
        <strain evidence="18">BL</strain>
    </source>
</reference>
<accession>A0A9X4BHN6</accession>
<dbReference type="InterPro" id="IPR007197">
    <property type="entry name" value="rSAM"/>
</dbReference>
<keyword evidence="6 14" id="KW-0963">Cytoplasm</keyword>
<keyword evidence="8 14" id="KW-0479">Metal-binding</keyword>
<feature type="binding site" evidence="15">
    <location>
        <position position="61"/>
    </location>
    <ligand>
        <name>S-adenosyl-L-methionine</name>
        <dbReference type="ChEBI" id="CHEBI:59789"/>
        <label>1</label>
    </ligand>
</feature>
<evidence type="ECO:0000256" key="16">
    <source>
        <dbReference type="PIRSR" id="PIRSR000167-2"/>
    </source>
</evidence>
<dbReference type="InterPro" id="IPR004558">
    <property type="entry name" value="Coprogen_oxidase_HemN"/>
</dbReference>
<evidence type="ECO:0000256" key="4">
    <source>
        <dbReference type="ARBA" id="ARBA00011245"/>
    </source>
</evidence>
<dbReference type="InterPro" id="IPR034505">
    <property type="entry name" value="Coproporphyrinogen-III_oxidase"/>
</dbReference>
<feature type="binding site" evidence="15">
    <location>
        <begin position="73"/>
        <end position="75"/>
    </location>
    <ligand>
        <name>S-adenosyl-L-methionine</name>
        <dbReference type="ChEBI" id="CHEBI:59789"/>
        <label>2</label>
    </ligand>
</feature>
<dbReference type="GO" id="GO:0006782">
    <property type="term" value="P:protoporphyrinogen IX biosynthetic process"/>
    <property type="evidence" value="ECO:0007669"/>
    <property type="project" value="TreeGrafter"/>
</dbReference>
<evidence type="ECO:0000256" key="10">
    <source>
        <dbReference type="ARBA" id="ARBA00023004"/>
    </source>
</evidence>
<dbReference type="PROSITE" id="PS51918">
    <property type="entry name" value="RADICAL_SAM"/>
    <property type="match status" value="1"/>
</dbReference>
<feature type="binding site" evidence="15">
    <location>
        <begin position="119"/>
        <end position="120"/>
    </location>
    <ligand>
        <name>S-adenosyl-L-methionine</name>
        <dbReference type="ChEBI" id="CHEBI:59789"/>
        <label>2</label>
    </ligand>
</feature>
<feature type="binding site" evidence="15">
    <location>
        <position position="251"/>
    </location>
    <ligand>
        <name>S-adenosyl-L-methionine</name>
        <dbReference type="ChEBI" id="CHEBI:59789"/>
        <label>2</label>
    </ligand>
</feature>
<evidence type="ECO:0000256" key="7">
    <source>
        <dbReference type="ARBA" id="ARBA00022691"/>
    </source>
</evidence>
<evidence type="ECO:0000256" key="15">
    <source>
        <dbReference type="PIRSR" id="PIRSR000167-1"/>
    </source>
</evidence>
<dbReference type="Gene3D" id="3.30.750.200">
    <property type="match status" value="1"/>
</dbReference>
<evidence type="ECO:0000256" key="1">
    <source>
        <dbReference type="ARBA" id="ARBA00004496"/>
    </source>
</evidence>
<dbReference type="Pfam" id="PF04055">
    <property type="entry name" value="Radical_SAM"/>
    <property type="match status" value="1"/>
</dbReference>
<evidence type="ECO:0000256" key="8">
    <source>
        <dbReference type="ARBA" id="ARBA00022723"/>
    </source>
</evidence>
<evidence type="ECO:0000313" key="19">
    <source>
        <dbReference type="Proteomes" id="UP001139971"/>
    </source>
</evidence>
<organism evidence="18 19">
    <name type="scientific">Tahibacter soli</name>
    <dbReference type="NCBI Taxonomy" id="2983605"/>
    <lineage>
        <taxon>Bacteria</taxon>
        <taxon>Pseudomonadati</taxon>
        <taxon>Pseudomonadota</taxon>
        <taxon>Gammaproteobacteria</taxon>
        <taxon>Lysobacterales</taxon>
        <taxon>Rhodanobacteraceae</taxon>
        <taxon>Tahibacter</taxon>
    </lineage>
</organism>
<dbReference type="GO" id="GO:0051989">
    <property type="term" value="F:coproporphyrinogen dehydrogenase activity"/>
    <property type="evidence" value="ECO:0007669"/>
    <property type="project" value="UniProtKB-EC"/>
</dbReference>
<evidence type="ECO:0000256" key="2">
    <source>
        <dbReference type="ARBA" id="ARBA00004785"/>
    </source>
</evidence>
<dbReference type="Proteomes" id="UP001139971">
    <property type="component" value="Unassembled WGS sequence"/>
</dbReference>
<evidence type="ECO:0000256" key="9">
    <source>
        <dbReference type="ARBA" id="ARBA00023002"/>
    </source>
</evidence>
<comment type="subcellular location">
    <subcellularLocation>
        <location evidence="1 14">Cytoplasm</location>
    </subcellularLocation>
</comment>
<dbReference type="NCBIfam" id="TIGR00538">
    <property type="entry name" value="hemN"/>
    <property type="match status" value="1"/>
</dbReference>
<evidence type="ECO:0000313" key="18">
    <source>
        <dbReference type="EMBL" id="MDC8012613.1"/>
    </source>
</evidence>
<dbReference type="GO" id="GO:0005737">
    <property type="term" value="C:cytoplasm"/>
    <property type="evidence" value="ECO:0007669"/>
    <property type="project" value="UniProtKB-SubCell"/>
</dbReference>
<dbReference type="Pfam" id="PF06969">
    <property type="entry name" value="HemN_C"/>
    <property type="match status" value="1"/>
</dbReference>
<feature type="binding site" evidence="15">
    <location>
        <position position="180"/>
    </location>
    <ligand>
        <name>S-adenosyl-L-methionine</name>
        <dbReference type="ChEBI" id="CHEBI:59789"/>
        <label>2</label>
    </ligand>
</feature>
<keyword evidence="7 14" id="KW-0949">S-adenosyl-L-methionine</keyword>
<dbReference type="GO" id="GO:0046872">
    <property type="term" value="F:metal ion binding"/>
    <property type="evidence" value="ECO:0007669"/>
    <property type="project" value="UniProtKB-KW"/>
</dbReference>
<dbReference type="RefSeq" id="WP_263545053.1">
    <property type="nucleotide sequence ID" value="NZ_JAOVZO020000014.1"/>
</dbReference>
<feature type="binding site" evidence="15">
    <location>
        <position position="153"/>
    </location>
    <ligand>
        <name>S-adenosyl-L-methionine</name>
        <dbReference type="ChEBI" id="CHEBI:59789"/>
        <label>1</label>
    </ligand>
</feature>
<sequence length="466" mass="51845">MKTYTPPVFDAALVGRYDLNGPRYTSYPTAPLFRPDFGPEQFAEHARRSNEGPSPRGLSVYVHVPFCASPCFYCGCTRVITRDRAKAQSYLDALVAEIDLVAPLFDRRRAVSQLHLGGGTPNFFDLDQMAVLMAALRRRFTLDDGDGREFGIEIDPRCATGDYVRGLAALGFNRLSVGIQDFDHDVQVAINRVQGVEETAAIIGAARDAGFRSVSVDLIYGLPRQTIDGFARTLHHVVTLAPDRVAAYSYAHLPETFKAQRQIRQSELPDARTKLALLGLAVQRLGAAGYGYIGMDHFALPRDELARAHRDGTLQRNFQGYSTRGGCDLVGLGASAISRVGDSYSQNAKELPLYYAALEHGRLPVRRGLALRFDDRLRRDVIERLMCRDVVDFATISRLYDIDFATYFAPELERLKTLERDGLVSVGRTRIAVTPRGRFLLRVVAMAFDAYVKRPGESAPRYSRAI</sequence>
<keyword evidence="5 14" id="KW-0004">4Fe-4S</keyword>
<evidence type="ECO:0000256" key="11">
    <source>
        <dbReference type="ARBA" id="ARBA00023014"/>
    </source>
</evidence>
<feature type="binding site" evidence="15">
    <location>
        <position position="192"/>
    </location>
    <ligand>
        <name>S-adenosyl-L-methionine</name>
        <dbReference type="ChEBI" id="CHEBI:59789"/>
        <label>2</label>
    </ligand>
</feature>
<keyword evidence="12 14" id="KW-0627">Porphyrin biosynthesis</keyword>
<dbReference type="FunFam" id="1.10.10.920:FF:000001">
    <property type="entry name" value="Coproporphyrinogen-III oxidase"/>
    <property type="match status" value="1"/>
</dbReference>
<proteinExistence type="inferred from homology"/>
<dbReference type="InterPro" id="IPR010723">
    <property type="entry name" value="HemN_C"/>
</dbReference>
<dbReference type="InterPro" id="IPR058240">
    <property type="entry name" value="rSAM_sf"/>
</dbReference>
<feature type="domain" description="Radical SAM core" evidence="17">
    <location>
        <begin position="52"/>
        <end position="288"/>
    </location>
</feature>
<feature type="binding site" evidence="15">
    <location>
        <position position="217"/>
    </location>
    <ligand>
        <name>S-adenosyl-L-methionine</name>
        <dbReference type="ChEBI" id="CHEBI:59789"/>
        <label>2</label>
    </ligand>
</feature>